<keyword evidence="9 10" id="KW-0234">DNA repair</keyword>
<dbReference type="InterPro" id="IPR003395">
    <property type="entry name" value="RecF/RecN/SMC_N"/>
</dbReference>
<dbReference type="SUPFAM" id="SSF52540">
    <property type="entry name" value="P-loop containing nucleoside triphosphate hydrolases"/>
    <property type="match status" value="1"/>
</dbReference>
<gene>
    <name evidence="9 12" type="primary">recF</name>
    <name evidence="12" type="ORF">EYW49_04495</name>
</gene>
<evidence type="ECO:0000256" key="10">
    <source>
        <dbReference type="RuleBase" id="RU000578"/>
    </source>
</evidence>
<dbReference type="PROSITE" id="PS00618">
    <property type="entry name" value="RECF_2"/>
    <property type="match status" value="1"/>
</dbReference>
<evidence type="ECO:0000256" key="2">
    <source>
        <dbReference type="ARBA" id="ARBA00008016"/>
    </source>
</evidence>
<dbReference type="GO" id="GO:0005737">
    <property type="term" value="C:cytoplasm"/>
    <property type="evidence" value="ECO:0007669"/>
    <property type="project" value="UniProtKB-SubCell"/>
</dbReference>
<dbReference type="InterPro" id="IPR027417">
    <property type="entry name" value="P-loop_NTPase"/>
</dbReference>
<dbReference type="InterPro" id="IPR001238">
    <property type="entry name" value="DNA-binding_RecF"/>
</dbReference>
<dbReference type="RefSeq" id="WP_131306677.1">
    <property type="nucleotide sequence ID" value="NZ_SJFN01000004.1"/>
</dbReference>
<dbReference type="Proteomes" id="UP000292781">
    <property type="component" value="Unassembled WGS sequence"/>
</dbReference>
<keyword evidence="7 9" id="KW-0067">ATP-binding</keyword>
<dbReference type="Gene3D" id="1.20.1050.90">
    <property type="entry name" value="RecF/RecN/SMC, N-terminal domain"/>
    <property type="match status" value="1"/>
</dbReference>
<evidence type="ECO:0000256" key="5">
    <source>
        <dbReference type="ARBA" id="ARBA00022705"/>
    </source>
</evidence>
<dbReference type="PANTHER" id="PTHR32182">
    <property type="entry name" value="DNA REPLICATION AND REPAIR PROTEIN RECF"/>
    <property type="match status" value="1"/>
</dbReference>
<keyword evidence="9 10" id="KW-0742">SOS response</keyword>
<reference evidence="12 13" key="1">
    <citation type="submission" date="2019-02" db="EMBL/GenBank/DDBJ databases">
        <title>Siculibacillus lacustris gen. nov., sp. nov., a new rosette-forming bacterium isolated from a freshwater crater lake (Lake St. Ana, Romania).</title>
        <authorList>
            <person name="Felfoldi T."/>
            <person name="Marton Z."/>
            <person name="Szabo A."/>
            <person name="Mentes A."/>
            <person name="Boka K."/>
            <person name="Marialigeti K."/>
            <person name="Mathe I."/>
            <person name="Koncz M."/>
            <person name="Schumann P."/>
            <person name="Toth E."/>
        </authorList>
    </citation>
    <scope>NUCLEOTIDE SEQUENCE [LARGE SCALE GENOMIC DNA]</scope>
    <source>
        <strain evidence="12 13">SA-279</strain>
    </source>
</reference>
<keyword evidence="5 9" id="KW-0235">DNA replication</keyword>
<keyword evidence="6 9" id="KW-0547">Nucleotide-binding</keyword>
<dbReference type="HAMAP" id="MF_00365">
    <property type="entry name" value="RecF"/>
    <property type="match status" value="1"/>
</dbReference>
<feature type="domain" description="RecF/RecN/SMC N-terminal" evidence="11">
    <location>
        <begin position="21"/>
        <end position="366"/>
    </location>
</feature>
<dbReference type="GO" id="GO:0005524">
    <property type="term" value="F:ATP binding"/>
    <property type="evidence" value="ECO:0007669"/>
    <property type="project" value="UniProtKB-UniRule"/>
</dbReference>
<dbReference type="PANTHER" id="PTHR32182:SF0">
    <property type="entry name" value="DNA REPLICATION AND REPAIR PROTEIN RECF"/>
    <property type="match status" value="1"/>
</dbReference>
<evidence type="ECO:0000259" key="11">
    <source>
        <dbReference type="Pfam" id="PF02463"/>
    </source>
</evidence>
<dbReference type="GO" id="GO:0000731">
    <property type="term" value="P:DNA synthesis involved in DNA repair"/>
    <property type="evidence" value="ECO:0007669"/>
    <property type="project" value="TreeGrafter"/>
</dbReference>
<evidence type="ECO:0000256" key="8">
    <source>
        <dbReference type="ARBA" id="ARBA00023125"/>
    </source>
</evidence>
<evidence type="ECO:0000256" key="9">
    <source>
        <dbReference type="HAMAP-Rule" id="MF_00365"/>
    </source>
</evidence>
<evidence type="ECO:0000256" key="4">
    <source>
        <dbReference type="ARBA" id="ARBA00022490"/>
    </source>
</evidence>
<comment type="similarity">
    <text evidence="2 9 10">Belongs to the RecF family.</text>
</comment>
<dbReference type="InterPro" id="IPR042174">
    <property type="entry name" value="RecF_2"/>
</dbReference>
<evidence type="ECO:0000256" key="7">
    <source>
        <dbReference type="ARBA" id="ARBA00022840"/>
    </source>
</evidence>
<dbReference type="GO" id="GO:0006302">
    <property type="term" value="P:double-strand break repair"/>
    <property type="evidence" value="ECO:0007669"/>
    <property type="project" value="TreeGrafter"/>
</dbReference>
<evidence type="ECO:0000256" key="1">
    <source>
        <dbReference type="ARBA" id="ARBA00004496"/>
    </source>
</evidence>
<protein>
    <recommendedName>
        <fullName evidence="3 9">DNA replication and repair protein RecF</fullName>
    </recommendedName>
</protein>
<evidence type="ECO:0000256" key="3">
    <source>
        <dbReference type="ARBA" id="ARBA00020170"/>
    </source>
</evidence>
<dbReference type="GO" id="GO:0003697">
    <property type="term" value="F:single-stranded DNA binding"/>
    <property type="evidence" value="ECO:0007669"/>
    <property type="project" value="UniProtKB-UniRule"/>
</dbReference>
<dbReference type="GO" id="GO:0006260">
    <property type="term" value="P:DNA replication"/>
    <property type="evidence" value="ECO:0007669"/>
    <property type="project" value="UniProtKB-UniRule"/>
</dbReference>
<comment type="subcellular location">
    <subcellularLocation>
        <location evidence="1 9 10">Cytoplasm</location>
    </subcellularLocation>
</comment>
<evidence type="ECO:0000256" key="6">
    <source>
        <dbReference type="ARBA" id="ARBA00022741"/>
    </source>
</evidence>
<dbReference type="OrthoDB" id="9803889at2"/>
<comment type="function">
    <text evidence="9 10">The RecF protein is involved in DNA metabolism; it is required for DNA replication and normal SOS inducibility. RecF binds preferentially to single-stranded, linear DNA. It also seems to bind ATP.</text>
</comment>
<dbReference type="Pfam" id="PF02463">
    <property type="entry name" value="SMC_N"/>
    <property type="match status" value="1"/>
</dbReference>
<dbReference type="Gene3D" id="3.40.50.300">
    <property type="entry name" value="P-loop containing nucleotide triphosphate hydrolases"/>
    <property type="match status" value="1"/>
</dbReference>
<keyword evidence="4 9" id="KW-0963">Cytoplasm</keyword>
<organism evidence="12 13">
    <name type="scientific">Siculibacillus lacustris</name>
    <dbReference type="NCBI Taxonomy" id="1549641"/>
    <lineage>
        <taxon>Bacteria</taxon>
        <taxon>Pseudomonadati</taxon>
        <taxon>Pseudomonadota</taxon>
        <taxon>Alphaproteobacteria</taxon>
        <taxon>Hyphomicrobiales</taxon>
        <taxon>Ancalomicrobiaceae</taxon>
        <taxon>Siculibacillus</taxon>
    </lineage>
</organism>
<evidence type="ECO:0000313" key="13">
    <source>
        <dbReference type="Proteomes" id="UP000292781"/>
    </source>
</evidence>
<sequence>MACADDADATPARASVARVAVTTLRLGDFRNHAALALDGDARHVVLAGDNGTGKTNVLEALSLLTPGRGLRRARLDEMARRGGPGAWTIFAEIDGPDGRVRLGTGSDGVGDDEARARRVRIDGEPARSADEFLAFLRVSWLTPAMDGLFTGPAGDRRRFLDRLVLALDPGHGSRVAAFEKAMRGRNRLLEDDRLDHDWLSAIETQMAELGIAVASARVETVACLARLIAASRLDSPFPHADLALEGEIEAAVAGGGPAAEAEDLYRARLTEGRRRDKAAGRTLDGPHRADLVVHHGPKAMPAALSSTGEQKALLLGLVLAHARLVGETCGRAPLLLLDEVAAHLDPRRRGELFDAVEAIGSQCWMTGTDAEAFAALGDRAVVWDVGVAGLRRRPSWS</sequence>
<dbReference type="InterPro" id="IPR018078">
    <property type="entry name" value="DNA-binding_RecF_CS"/>
</dbReference>
<accession>A0A4Q9VW95</accession>
<evidence type="ECO:0000313" key="12">
    <source>
        <dbReference type="EMBL" id="TBW40470.1"/>
    </source>
</evidence>
<keyword evidence="9 10" id="KW-0227">DNA damage</keyword>
<feature type="binding site" evidence="9">
    <location>
        <begin position="48"/>
        <end position="55"/>
    </location>
    <ligand>
        <name>ATP</name>
        <dbReference type="ChEBI" id="CHEBI:30616"/>
    </ligand>
</feature>
<keyword evidence="8 9" id="KW-0238">DNA-binding</keyword>
<dbReference type="AlphaFoldDB" id="A0A4Q9VW95"/>
<proteinExistence type="inferred from homology"/>
<dbReference type="EMBL" id="SJFN01000004">
    <property type="protein sequence ID" value="TBW40470.1"/>
    <property type="molecule type" value="Genomic_DNA"/>
</dbReference>
<comment type="caution">
    <text evidence="12">The sequence shown here is derived from an EMBL/GenBank/DDBJ whole genome shotgun (WGS) entry which is preliminary data.</text>
</comment>
<dbReference type="PROSITE" id="PS00617">
    <property type="entry name" value="RECF_1"/>
    <property type="match status" value="1"/>
</dbReference>
<dbReference type="GO" id="GO:0009432">
    <property type="term" value="P:SOS response"/>
    <property type="evidence" value="ECO:0007669"/>
    <property type="project" value="UniProtKB-UniRule"/>
</dbReference>
<name>A0A4Q9VW95_9HYPH</name>
<dbReference type="NCBIfam" id="TIGR00611">
    <property type="entry name" value="recf"/>
    <property type="match status" value="1"/>
</dbReference>
<keyword evidence="13" id="KW-1185">Reference proteome</keyword>